<evidence type="ECO:0000313" key="2">
    <source>
        <dbReference type="EMBL" id="QHT28599.1"/>
    </source>
</evidence>
<feature type="transmembrane region" description="Helical" evidence="1">
    <location>
        <begin position="48"/>
        <end position="65"/>
    </location>
</feature>
<protein>
    <submittedName>
        <fullName evidence="2">Uncharacterized protein</fullName>
    </submittedName>
</protein>
<organism evidence="2">
    <name type="scientific">viral metagenome</name>
    <dbReference type="NCBI Taxonomy" id="1070528"/>
    <lineage>
        <taxon>unclassified sequences</taxon>
        <taxon>metagenomes</taxon>
        <taxon>organismal metagenomes</taxon>
    </lineage>
</organism>
<dbReference type="EMBL" id="MN738863">
    <property type="protein sequence ID" value="QHT28599.1"/>
    <property type="molecule type" value="Genomic_DNA"/>
</dbReference>
<name>A0A6C0EJX3_9ZZZZ</name>
<keyword evidence="1" id="KW-0472">Membrane</keyword>
<sequence length="75" mass="8686">MKSYLTINVPNEYTDLFNELIKILTIMVSVNILMYLSDNGKLMSTNYIKLIILILLAIATYWLVVNKLILFNNTD</sequence>
<dbReference type="AlphaFoldDB" id="A0A6C0EJX3"/>
<accession>A0A6C0EJX3</accession>
<reference evidence="2" key="1">
    <citation type="journal article" date="2020" name="Nature">
        <title>Giant virus diversity and host interactions through global metagenomics.</title>
        <authorList>
            <person name="Schulz F."/>
            <person name="Roux S."/>
            <person name="Paez-Espino D."/>
            <person name="Jungbluth S."/>
            <person name="Walsh D.A."/>
            <person name="Denef V.J."/>
            <person name="McMahon K.D."/>
            <person name="Konstantinidis K.T."/>
            <person name="Eloe-Fadrosh E.A."/>
            <person name="Kyrpides N.C."/>
            <person name="Woyke T."/>
        </authorList>
    </citation>
    <scope>NUCLEOTIDE SEQUENCE</scope>
    <source>
        <strain evidence="2">GVMAG-M-3300001351-8</strain>
    </source>
</reference>
<keyword evidence="1" id="KW-0812">Transmembrane</keyword>
<proteinExistence type="predicted"/>
<keyword evidence="1" id="KW-1133">Transmembrane helix</keyword>
<evidence type="ECO:0000256" key="1">
    <source>
        <dbReference type="SAM" id="Phobius"/>
    </source>
</evidence>
<feature type="transmembrane region" description="Helical" evidence="1">
    <location>
        <begin position="20"/>
        <end position="36"/>
    </location>
</feature>